<comment type="caution">
    <text evidence="3">The sequence shown here is derived from an EMBL/GenBank/DDBJ whole genome shotgun (WGS) entry which is preliminary data.</text>
</comment>
<feature type="binding site" evidence="2">
    <location>
        <position position="135"/>
    </location>
    <ligand>
        <name>Fe cation</name>
        <dbReference type="ChEBI" id="CHEBI:24875"/>
    </ligand>
</feature>
<proteinExistence type="inferred from homology"/>
<dbReference type="NCBIfam" id="NF001159">
    <property type="entry name" value="PRK00150.1-3"/>
    <property type="match status" value="1"/>
</dbReference>
<keyword evidence="2" id="KW-0479">Metal-binding</keyword>
<name>A0A9W6GIH2_9FUSO</name>
<dbReference type="RefSeq" id="WP_281834534.1">
    <property type="nucleotide sequence ID" value="NZ_BSDY01000005.1"/>
</dbReference>
<keyword evidence="2" id="KW-0408">Iron</keyword>
<dbReference type="PRINTS" id="PR01576">
    <property type="entry name" value="PDEFORMYLASE"/>
</dbReference>
<comment type="function">
    <text evidence="2">Removes the formyl group from the N-terminal Met of newly synthesized proteins. Requires at least a dipeptide for an efficient rate of reaction. N-terminal L-methionine is a prerequisite for activity but the enzyme has broad specificity at other positions.</text>
</comment>
<dbReference type="HAMAP" id="MF_00163">
    <property type="entry name" value="Pep_deformylase"/>
    <property type="match status" value="1"/>
</dbReference>
<feature type="binding site" evidence="2">
    <location>
        <position position="131"/>
    </location>
    <ligand>
        <name>Fe cation</name>
        <dbReference type="ChEBI" id="CHEBI:24875"/>
    </ligand>
</feature>
<comment type="similarity">
    <text evidence="1 2">Belongs to the polypeptide deformylase family.</text>
</comment>
<dbReference type="PANTHER" id="PTHR10458">
    <property type="entry name" value="PEPTIDE DEFORMYLASE"/>
    <property type="match status" value="1"/>
</dbReference>
<evidence type="ECO:0000313" key="3">
    <source>
        <dbReference type="EMBL" id="GLI55808.1"/>
    </source>
</evidence>
<dbReference type="NCBIfam" id="TIGR00079">
    <property type="entry name" value="pept_deformyl"/>
    <property type="match status" value="1"/>
</dbReference>
<dbReference type="InterPro" id="IPR023635">
    <property type="entry name" value="Peptide_deformylase"/>
</dbReference>
<evidence type="ECO:0000256" key="2">
    <source>
        <dbReference type="HAMAP-Rule" id="MF_00163"/>
    </source>
</evidence>
<dbReference type="GO" id="GO:0006412">
    <property type="term" value="P:translation"/>
    <property type="evidence" value="ECO:0007669"/>
    <property type="project" value="UniProtKB-UniRule"/>
</dbReference>
<dbReference type="Pfam" id="PF01327">
    <property type="entry name" value="Pep_deformylase"/>
    <property type="match status" value="1"/>
</dbReference>
<dbReference type="Gene3D" id="3.90.45.10">
    <property type="entry name" value="Peptide deformylase"/>
    <property type="match status" value="1"/>
</dbReference>
<reference evidence="3" key="1">
    <citation type="submission" date="2022-12" db="EMBL/GenBank/DDBJ databases">
        <title>Reference genome sequencing for broad-spectrum identification of bacterial and archaeal isolates by mass spectrometry.</title>
        <authorList>
            <person name="Sekiguchi Y."/>
            <person name="Tourlousse D.M."/>
        </authorList>
    </citation>
    <scope>NUCLEOTIDE SEQUENCE</scope>
    <source>
        <strain evidence="3">10succ1</strain>
    </source>
</reference>
<protein>
    <recommendedName>
        <fullName evidence="2">Peptide deformylase</fullName>
        <shortName evidence="2">PDF</shortName>
        <ecNumber evidence="2">3.5.1.88</ecNumber>
    </recommendedName>
    <alternativeName>
        <fullName evidence="2">Polypeptide deformylase</fullName>
    </alternativeName>
</protein>
<comment type="cofactor">
    <cofactor evidence="2">
        <name>Fe(2+)</name>
        <dbReference type="ChEBI" id="CHEBI:29033"/>
    </cofactor>
    <text evidence="2">Binds 1 Fe(2+) ion.</text>
</comment>
<feature type="binding site" evidence="2">
    <location>
        <position position="89"/>
    </location>
    <ligand>
        <name>Fe cation</name>
        <dbReference type="ChEBI" id="CHEBI:24875"/>
    </ligand>
</feature>
<sequence>MIYEIRTYGDQVLREDALKVEEINEEIVEIVENMVETMRDAGGVGLAAPQVGINKRIFVIDVEDGITRKVINPEFLEYSDEIVEHEEGCLSIPGVYKKVKRPARVKIKYTNEKGEEVVEEAEGLLSRAFQHENDHLNSTLFVDRISPVAKRMVSKKLQMLKKETLKRQK</sequence>
<keyword evidence="2" id="KW-0648">Protein biosynthesis</keyword>
<dbReference type="Proteomes" id="UP001144471">
    <property type="component" value="Unassembled WGS sequence"/>
</dbReference>
<evidence type="ECO:0000313" key="4">
    <source>
        <dbReference type="Proteomes" id="UP001144471"/>
    </source>
</evidence>
<dbReference type="EMBL" id="BSDY01000005">
    <property type="protein sequence ID" value="GLI55808.1"/>
    <property type="molecule type" value="Genomic_DNA"/>
</dbReference>
<dbReference type="SUPFAM" id="SSF56420">
    <property type="entry name" value="Peptide deformylase"/>
    <property type="match status" value="1"/>
</dbReference>
<keyword evidence="4" id="KW-1185">Reference proteome</keyword>
<dbReference type="EC" id="3.5.1.88" evidence="2"/>
<dbReference type="CDD" id="cd00487">
    <property type="entry name" value="Pep_deformylase"/>
    <property type="match status" value="1"/>
</dbReference>
<keyword evidence="2" id="KW-0378">Hydrolase</keyword>
<dbReference type="GO" id="GO:0042586">
    <property type="term" value="F:peptide deformylase activity"/>
    <property type="evidence" value="ECO:0007669"/>
    <property type="project" value="UniProtKB-UniRule"/>
</dbReference>
<dbReference type="GO" id="GO:0046872">
    <property type="term" value="F:metal ion binding"/>
    <property type="evidence" value="ECO:0007669"/>
    <property type="project" value="UniProtKB-KW"/>
</dbReference>
<accession>A0A9W6GIH2</accession>
<evidence type="ECO:0000256" key="1">
    <source>
        <dbReference type="ARBA" id="ARBA00010759"/>
    </source>
</evidence>
<comment type="catalytic activity">
    <reaction evidence="2">
        <text>N-terminal N-formyl-L-methionyl-[peptide] + H2O = N-terminal L-methionyl-[peptide] + formate</text>
        <dbReference type="Rhea" id="RHEA:24420"/>
        <dbReference type="Rhea" id="RHEA-COMP:10639"/>
        <dbReference type="Rhea" id="RHEA-COMP:10640"/>
        <dbReference type="ChEBI" id="CHEBI:15377"/>
        <dbReference type="ChEBI" id="CHEBI:15740"/>
        <dbReference type="ChEBI" id="CHEBI:49298"/>
        <dbReference type="ChEBI" id="CHEBI:64731"/>
        <dbReference type="EC" id="3.5.1.88"/>
    </reaction>
</comment>
<dbReference type="InterPro" id="IPR036821">
    <property type="entry name" value="Peptide_deformylase_sf"/>
</dbReference>
<organism evidence="3 4">
    <name type="scientific">Propionigenium maris DSM 9537</name>
    <dbReference type="NCBI Taxonomy" id="1123000"/>
    <lineage>
        <taxon>Bacteria</taxon>
        <taxon>Fusobacteriati</taxon>
        <taxon>Fusobacteriota</taxon>
        <taxon>Fusobacteriia</taxon>
        <taxon>Fusobacteriales</taxon>
        <taxon>Fusobacteriaceae</taxon>
        <taxon>Propionigenium</taxon>
    </lineage>
</organism>
<dbReference type="PANTHER" id="PTHR10458:SF22">
    <property type="entry name" value="PEPTIDE DEFORMYLASE"/>
    <property type="match status" value="1"/>
</dbReference>
<gene>
    <name evidence="2 3" type="primary">def</name>
    <name evidence="3" type="ORF">PM10SUCC1_13220</name>
</gene>
<dbReference type="PIRSF" id="PIRSF004749">
    <property type="entry name" value="Pep_def"/>
    <property type="match status" value="1"/>
</dbReference>
<feature type="active site" evidence="2">
    <location>
        <position position="132"/>
    </location>
</feature>
<dbReference type="AlphaFoldDB" id="A0A9W6GIH2"/>